<dbReference type="EMBL" id="JAVRHV010000001">
    <property type="protein sequence ID" value="MDT0552610.1"/>
    <property type="molecule type" value="Genomic_DNA"/>
</dbReference>
<dbReference type="Gene3D" id="2.60.40.10">
    <property type="entry name" value="Immunoglobulins"/>
    <property type="match status" value="1"/>
</dbReference>
<sequence>MKKIVFLFILVSSQISISQVTLIVDEFPVGTKSVYISGDFEGWTGGQESFKLTEEKGMFKITLSEQVGTINFKFTQGSWGTVESGAEGNEIENRTYSFKEESETIKLKIASWDKVEVIAQQTIAENVFVLLENFEIPQLNRTRRIWMYLPPNYETSSEPFPVVYMHDGQNIFDSSTSYSGEWSVDETLNKLYSEQGLKLIVVGVDNGQSLRLDEYSPWKNEKYGGGEGDAYLQFIVETLKPYIDQHYKTKPDKSNTAIIGSSMGGLISHYAGIKYADIFGKVGVFSPAFWFAPEINEYTKTHGNIQDSRFYFLAGGKEGGNVVFKEINQTVKNMNTVQDIMVNAGFPLENITSKVVPDGKHNEELWKNNFKEAIVWLFK</sequence>
<feature type="chain" id="PRO_5046235880" evidence="1">
    <location>
        <begin position="19"/>
        <end position="379"/>
    </location>
</feature>
<dbReference type="InterPro" id="IPR050583">
    <property type="entry name" value="Mycobacterial_A85_antigen"/>
</dbReference>
<keyword evidence="1" id="KW-0732">Signal</keyword>
<evidence type="ECO:0000256" key="1">
    <source>
        <dbReference type="SAM" id="SignalP"/>
    </source>
</evidence>
<dbReference type="InterPro" id="IPR000801">
    <property type="entry name" value="Esterase-like"/>
</dbReference>
<dbReference type="Proteomes" id="UP001252186">
    <property type="component" value="Unassembled WGS sequence"/>
</dbReference>
<comment type="caution">
    <text evidence="2">The sequence shown here is derived from an EMBL/GenBank/DDBJ whole genome shotgun (WGS) entry which is preliminary data.</text>
</comment>
<dbReference type="Gene3D" id="3.40.50.1820">
    <property type="entry name" value="alpha/beta hydrolase"/>
    <property type="match status" value="1"/>
</dbReference>
<dbReference type="SUPFAM" id="SSF53474">
    <property type="entry name" value="alpha/beta-Hydrolases"/>
    <property type="match status" value="1"/>
</dbReference>
<reference evidence="2 3" key="1">
    <citation type="submission" date="2023-09" db="EMBL/GenBank/DDBJ databases">
        <authorList>
            <person name="Rey-Velasco X."/>
        </authorList>
    </citation>
    <scope>NUCLEOTIDE SEQUENCE [LARGE SCALE GENOMIC DNA]</scope>
    <source>
        <strain evidence="2 3">P050</strain>
    </source>
</reference>
<dbReference type="InterPro" id="IPR029058">
    <property type="entry name" value="AB_hydrolase_fold"/>
</dbReference>
<evidence type="ECO:0000313" key="2">
    <source>
        <dbReference type="EMBL" id="MDT0552610.1"/>
    </source>
</evidence>
<feature type="signal peptide" evidence="1">
    <location>
        <begin position="1"/>
        <end position="18"/>
    </location>
</feature>
<name>A0ABU2Y5S3_9FLAO</name>
<organism evidence="2 3">
    <name type="scientific">Urechidicola vernalis</name>
    <dbReference type="NCBI Taxonomy" id="3075600"/>
    <lineage>
        <taxon>Bacteria</taxon>
        <taxon>Pseudomonadati</taxon>
        <taxon>Bacteroidota</taxon>
        <taxon>Flavobacteriia</taxon>
        <taxon>Flavobacteriales</taxon>
        <taxon>Flavobacteriaceae</taxon>
        <taxon>Urechidicola</taxon>
    </lineage>
</organism>
<dbReference type="RefSeq" id="WP_311592490.1">
    <property type="nucleotide sequence ID" value="NZ_JAVRHV010000001.1"/>
</dbReference>
<dbReference type="GO" id="GO:0016787">
    <property type="term" value="F:hydrolase activity"/>
    <property type="evidence" value="ECO:0007669"/>
    <property type="project" value="UniProtKB-KW"/>
</dbReference>
<dbReference type="InterPro" id="IPR014756">
    <property type="entry name" value="Ig_E-set"/>
</dbReference>
<dbReference type="InterPro" id="IPR013783">
    <property type="entry name" value="Ig-like_fold"/>
</dbReference>
<gene>
    <name evidence="2" type="ORF">RM519_05070</name>
</gene>
<dbReference type="PANTHER" id="PTHR48098:SF6">
    <property type="entry name" value="FERRI-BACILLIBACTIN ESTERASE BESA"/>
    <property type="match status" value="1"/>
</dbReference>
<keyword evidence="3" id="KW-1185">Reference proteome</keyword>
<keyword evidence="2" id="KW-0378">Hydrolase</keyword>
<dbReference type="Pfam" id="PF00756">
    <property type="entry name" value="Esterase"/>
    <property type="match status" value="1"/>
</dbReference>
<dbReference type="PANTHER" id="PTHR48098">
    <property type="entry name" value="ENTEROCHELIN ESTERASE-RELATED"/>
    <property type="match status" value="1"/>
</dbReference>
<protein>
    <submittedName>
        <fullName evidence="2">Alpha/beta hydrolase-fold protein</fullName>
    </submittedName>
</protein>
<evidence type="ECO:0000313" key="3">
    <source>
        <dbReference type="Proteomes" id="UP001252186"/>
    </source>
</evidence>
<proteinExistence type="predicted"/>
<dbReference type="SUPFAM" id="SSF81296">
    <property type="entry name" value="E set domains"/>
    <property type="match status" value="1"/>
</dbReference>
<accession>A0ABU2Y5S3</accession>